<sequence>FYIGPLTRTFRRLKLFSLASLGLSAAMTPFIFTIASSIPFSARLALAVTALGTSGLSTALVTWAGSPYVVRMRALRGDAPDKHADAGIELETMTVFLRPLRTRIYDPVFLADARRPFARWTLARVVQLPEEEAAQVSPGMEETVAETLDGKGNVVGRWVVAWGEGGEGTCRGQGWIVRCA</sequence>
<comment type="caution">
    <text evidence="1">The sequence shown here is derived from an EMBL/GenBank/DDBJ whole genome shotgun (WGS) entry which is preliminary data.</text>
</comment>
<reference evidence="1" key="2">
    <citation type="journal article" date="2022" name="New Phytol.">
        <title>Evolutionary transition to the ectomycorrhizal habit in the genomes of a hyperdiverse lineage of mushroom-forming fungi.</title>
        <authorList>
            <person name="Looney B."/>
            <person name="Miyauchi S."/>
            <person name="Morin E."/>
            <person name="Drula E."/>
            <person name="Courty P.E."/>
            <person name="Kohler A."/>
            <person name="Kuo A."/>
            <person name="LaButti K."/>
            <person name="Pangilinan J."/>
            <person name="Lipzen A."/>
            <person name="Riley R."/>
            <person name="Andreopoulos W."/>
            <person name="He G."/>
            <person name="Johnson J."/>
            <person name="Nolan M."/>
            <person name="Tritt A."/>
            <person name="Barry K.W."/>
            <person name="Grigoriev I.V."/>
            <person name="Nagy L.G."/>
            <person name="Hibbett D."/>
            <person name="Henrissat B."/>
            <person name="Matheny P.B."/>
            <person name="Labbe J."/>
            <person name="Martin F.M."/>
        </authorList>
    </citation>
    <scope>NUCLEOTIDE SEQUENCE</scope>
    <source>
        <strain evidence="1">EC-137</strain>
    </source>
</reference>
<dbReference type="EMBL" id="MU273475">
    <property type="protein sequence ID" value="KAI0036133.1"/>
    <property type="molecule type" value="Genomic_DNA"/>
</dbReference>
<protein>
    <submittedName>
        <fullName evidence="1">Uncharacterized protein</fullName>
    </submittedName>
</protein>
<dbReference type="Proteomes" id="UP000814128">
    <property type="component" value="Unassembled WGS sequence"/>
</dbReference>
<evidence type="ECO:0000313" key="1">
    <source>
        <dbReference type="EMBL" id="KAI0036133.1"/>
    </source>
</evidence>
<proteinExistence type="predicted"/>
<accession>A0ACB8QWE8</accession>
<reference evidence="1" key="1">
    <citation type="submission" date="2021-02" db="EMBL/GenBank/DDBJ databases">
        <authorList>
            <consortium name="DOE Joint Genome Institute"/>
            <person name="Ahrendt S."/>
            <person name="Looney B.P."/>
            <person name="Miyauchi S."/>
            <person name="Morin E."/>
            <person name="Drula E."/>
            <person name="Courty P.E."/>
            <person name="Chicoki N."/>
            <person name="Fauchery L."/>
            <person name="Kohler A."/>
            <person name="Kuo A."/>
            <person name="Labutti K."/>
            <person name="Pangilinan J."/>
            <person name="Lipzen A."/>
            <person name="Riley R."/>
            <person name="Andreopoulos W."/>
            <person name="He G."/>
            <person name="Johnson J."/>
            <person name="Barry K.W."/>
            <person name="Grigoriev I.V."/>
            <person name="Nagy L."/>
            <person name="Hibbett D."/>
            <person name="Henrissat B."/>
            <person name="Matheny P.B."/>
            <person name="Labbe J."/>
            <person name="Martin F."/>
        </authorList>
    </citation>
    <scope>NUCLEOTIDE SEQUENCE</scope>
    <source>
        <strain evidence="1">EC-137</strain>
    </source>
</reference>
<organism evidence="1 2">
    <name type="scientific">Vararia minispora EC-137</name>
    <dbReference type="NCBI Taxonomy" id="1314806"/>
    <lineage>
        <taxon>Eukaryota</taxon>
        <taxon>Fungi</taxon>
        <taxon>Dikarya</taxon>
        <taxon>Basidiomycota</taxon>
        <taxon>Agaricomycotina</taxon>
        <taxon>Agaricomycetes</taxon>
        <taxon>Russulales</taxon>
        <taxon>Lachnocladiaceae</taxon>
        <taxon>Vararia</taxon>
    </lineage>
</organism>
<feature type="non-terminal residue" evidence="1">
    <location>
        <position position="180"/>
    </location>
</feature>
<feature type="non-terminal residue" evidence="1">
    <location>
        <position position="1"/>
    </location>
</feature>
<name>A0ACB8QWE8_9AGAM</name>
<gene>
    <name evidence="1" type="ORF">K488DRAFT_12816</name>
</gene>
<evidence type="ECO:0000313" key="2">
    <source>
        <dbReference type="Proteomes" id="UP000814128"/>
    </source>
</evidence>
<keyword evidence="2" id="KW-1185">Reference proteome</keyword>